<proteinExistence type="predicted"/>
<evidence type="ECO:0000256" key="5">
    <source>
        <dbReference type="ARBA" id="ARBA00022989"/>
    </source>
</evidence>
<evidence type="ECO:0000256" key="2">
    <source>
        <dbReference type="ARBA" id="ARBA00022692"/>
    </source>
</evidence>
<dbReference type="Gene3D" id="3.40.50.300">
    <property type="entry name" value="P-loop containing nucleotide triphosphate hydrolases"/>
    <property type="match status" value="1"/>
</dbReference>
<dbReference type="PANTHER" id="PTHR24221:SF654">
    <property type="entry name" value="ATP-BINDING CASSETTE SUB-FAMILY B MEMBER 6"/>
    <property type="match status" value="1"/>
</dbReference>
<dbReference type="InterPro" id="IPR011527">
    <property type="entry name" value="ABC1_TM_dom"/>
</dbReference>
<dbReference type="Proteomes" id="UP000557772">
    <property type="component" value="Unassembled WGS sequence"/>
</dbReference>
<name>A0A849AIW7_9MICO</name>
<evidence type="ECO:0000256" key="1">
    <source>
        <dbReference type="ARBA" id="ARBA00004651"/>
    </source>
</evidence>
<keyword evidence="5 7" id="KW-1133">Transmembrane helix</keyword>
<dbReference type="GO" id="GO:0005524">
    <property type="term" value="F:ATP binding"/>
    <property type="evidence" value="ECO:0007669"/>
    <property type="project" value="UniProtKB-KW"/>
</dbReference>
<dbReference type="GO" id="GO:0005886">
    <property type="term" value="C:plasma membrane"/>
    <property type="evidence" value="ECO:0007669"/>
    <property type="project" value="UniProtKB-SubCell"/>
</dbReference>
<dbReference type="SUPFAM" id="SSF90123">
    <property type="entry name" value="ABC transporter transmembrane region"/>
    <property type="match status" value="1"/>
</dbReference>
<dbReference type="InterPro" id="IPR003439">
    <property type="entry name" value="ABC_transporter-like_ATP-bd"/>
</dbReference>
<dbReference type="Pfam" id="PF00005">
    <property type="entry name" value="ABC_tran"/>
    <property type="match status" value="1"/>
</dbReference>
<sequence length="595" mass="62998">MRYHLQSIALILRTSWQVNRGATVVAFVEALGRVFEYLMPLFVGLAVTGLVDHRQSLLVLGLLGAIGGQAFSALLGIAGVQARVGLNERIGHRLDAEIAGISGGAPTLDHLQDPQYQDQMHALRERMGALGMAYNSLVNTVNNLVGPITTLVVAATADLRLLLLLLIAVPASFGARATVRWEQQAEDESAEAGRRSKHLADLTVSPVPASELRVFGARRLVRGLLAIQSGQWRKPFTRAVIHGSVLQTVITAVYVAGSVAVLAWLVRDALDGRVGPGRVATAVLVVGQLREAVSNLQHGVHFLAQTLRTVGRFRWLGAYGERVTAAHPGSAAAPAALTDGLTLDHVTFRYPGAERDALRDVSLHLPAGEVVAVVGENGAGKSTLIGLLTGMYDVTDGRVLVDGTDLTELSLDDWRARCAGAFQDHLRLELTARESIGVGGIRDGELPGDDAIHAALEDAAASDVLRALPAGLDTQLGPSWPGGVDLSGGQWQRLAIGRAMLREAPLLLVLDEPTSALDPATEHALFDRYAAAARETSRAGGVTIVVTHRFSTVASADRVVVLAGGRVAEEGTHAELMAKGGHYAELYGLQAAGYR</sequence>
<evidence type="ECO:0000256" key="3">
    <source>
        <dbReference type="ARBA" id="ARBA00022741"/>
    </source>
</evidence>
<dbReference type="InterPro" id="IPR039421">
    <property type="entry name" value="Type_1_exporter"/>
</dbReference>
<dbReference type="InterPro" id="IPR017871">
    <property type="entry name" value="ABC_transporter-like_CS"/>
</dbReference>
<dbReference type="PROSITE" id="PS50929">
    <property type="entry name" value="ABC_TM1F"/>
    <property type="match status" value="1"/>
</dbReference>
<evidence type="ECO:0000256" key="7">
    <source>
        <dbReference type="SAM" id="Phobius"/>
    </source>
</evidence>
<dbReference type="Gene3D" id="1.20.1560.10">
    <property type="entry name" value="ABC transporter type 1, transmembrane domain"/>
    <property type="match status" value="1"/>
</dbReference>
<evidence type="ECO:0000256" key="4">
    <source>
        <dbReference type="ARBA" id="ARBA00022840"/>
    </source>
</evidence>
<feature type="transmembrane region" description="Helical" evidence="7">
    <location>
        <begin position="30"/>
        <end position="51"/>
    </location>
</feature>
<dbReference type="SMART" id="SM00382">
    <property type="entry name" value="AAA"/>
    <property type="match status" value="1"/>
</dbReference>
<dbReference type="InterPro" id="IPR027417">
    <property type="entry name" value="P-loop_NTPase"/>
</dbReference>
<dbReference type="AlphaFoldDB" id="A0A849AIW7"/>
<evidence type="ECO:0000259" key="8">
    <source>
        <dbReference type="PROSITE" id="PS50893"/>
    </source>
</evidence>
<keyword evidence="11" id="KW-1185">Reference proteome</keyword>
<feature type="domain" description="ABC transmembrane type-1" evidence="9">
    <location>
        <begin position="34"/>
        <end position="305"/>
    </location>
</feature>
<dbReference type="InterPro" id="IPR003593">
    <property type="entry name" value="AAA+_ATPase"/>
</dbReference>
<comment type="subcellular location">
    <subcellularLocation>
        <location evidence="1">Cell membrane</location>
        <topology evidence="1">Multi-pass membrane protein</topology>
    </subcellularLocation>
</comment>
<organism evidence="10 11">
    <name type="scientific">Flexivirga aerilata</name>
    <dbReference type="NCBI Taxonomy" id="1656889"/>
    <lineage>
        <taxon>Bacteria</taxon>
        <taxon>Bacillati</taxon>
        <taxon>Actinomycetota</taxon>
        <taxon>Actinomycetes</taxon>
        <taxon>Micrococcales</taxon>
        <taxon>Dermacoccaceae</taxon>
        <taxon>Flexivirga</taxon>
    </lineage>
</organism>
<dbReference type="InterPro" id="IPR036640">
    <property type="entry name" value="ABC1_TM_sf"/>
</dbReference>
<evidence type="ECO:0000259" key="9">
    <source>
        <dbReference type="PROSITE" id="PS50929"/>
    </source>
</evidence>
<comment type="caution">
    <text evidence="10">The sequence shown here is derived from an EMBL/GenBank/DDBJ whole genome shotgun (WGS) entry which is preliminary data.</text>
</comment>
<feature type="domain" description="ABC transporter" evidence="8">
    <location>
        <begin position="341"/>
        <end position="589"/>
    </location>
</feature>
<evidence type="ECO:0000256" key="6">
    <source>
        <dbReference type="ARBA" id="ARBA00023136"/>
    </source>
</evidence>
<dbReference type="GO" id="GO:0034040">
    <property type="term" value="F:ATPase-coupled lipid transmembrane transporter activity"/>
    <property type="evidence" value="ECO:0007669"/>
    <property type="project" value="TreeGrafter"/>
</dbReference>
<dbReference type="RefSeq" id="WP_171151993.1">
    <property type="nucleotide sequence ID" value="NZ_JABENB010000001.1"/>
</dbReference>
<keyword evidence="3" id="KW-0547">Nucleotide-binding</keyword>
<protein>
    <submittedName>
        <fullName evidence="10">ABC transporter ATP-binding protein</fullName>
    </submittedName>
</protein>
<accession>A0A849AIW7</accession>
<keyword evidence="6 7" id="KW-0472">Membrane</keyword>
<evidence type="ECO:0000313" key="10">
    <source>
        <dbReference type="EMBL" id="NNG38350.1"/>
    </source>
</evidence>
<dbReference type="PROSITE" id="PS50893">
    <property type="entry name" value="ABC_TRANSPORTER_2"/>
    <property type="match status" value="1"/>
</dbReference>
<keyword evidence="4 10" id="KW-0067">ATP-binding</keyword>
<keyword evidence="2 7" id="KW-0812">Transmembrane</keyword>
<dbReference type="GO" id="GO:0140359">
    <property type="term" value="F:ABC-type transporter activity"/>
    <property type="evidence" value="ECO:0007669"/>
    <property type="project" value="InterPro"/>
</dbReference>
<dbReference type="GO" id="GO:0016887">
    <property type="term" value="F:ATP hydrolysis activity"/>
    <property type="evidence" value="ECO:0007669"/>
    <property type="project" value="InterPro"/>
</dbReference>
<dbReference type="EMBL" id="JABENB010000001">
    <property type="protein sequence ID" value="NNG38350.1"/>
    <property type="molecule type" value="Genomic_DNA"/>
</dbReference>
<reference evidence="10 11" key="1">
    <citation type="submission" date="2020-05" db="EMBL/GenBank/DDBJ databases">
        <title>Flexivirga sp. ID2601S isolated from air conditioner.</title>
        <authorList>
            <person name="Kim D.H."/>
        </authorList>
    </citation>
    <scope>NUCLEOTIDE SEQUENCE [LARGE SCALE GENOMIC DNA]</scope>
    <source>
        <strain evidence="10 11">ID2601S</strain>
    </source>
</reference>
<dbReference type="SUPFAM" id="SSF52540">
    <property type="entry name" value="P-loop containing nucleoside triphosphate hydrolases"/>
    <property type="match status" value="1"/>
</dbReference>
<dbReference type="PANTHER" id="PTHR24221">
    <property type="entry name" value="ATP-BINDING CASSETTE SUB-FAMILY B"/>
    <property type="match status" value="1"/>
</dbReference>
<dbReference type="PROSITE" id="PS00211">
    <property type="entry name" value="ABC_TRANSPORTER_1"/>
    <property type="match status" value="1"/>
</dbReference>
<feature type="transmembrane region" description="Helical" evidence="7">
    <location>
        <begin position="239"/>
        <end position="266"/>
    </location>
</feature>
<evidence type="ECO:0000313" key="11">
    <source>
        <dbReference type="Proteomes" id="UP000557772"/>
    </source>
</evidence>
<gene>
    <name evidence="10" type="ORF">HJ588_03550</name>
</gene>
<feature type="transmembrane region" description="Helical" evidence="7">
    <location>
        <begin position="58"/>
        <end position="80"/>
    </location>
</feature>